<dbReference type="AlphaFoldDB" id="A0AA39XPW8"/>
<feature type="compositionally biased region" description="Basic residues" evidence="1">
    <location>
        <begin position="127"/>
        <end position="136"/>
    </location>
</feature>
<feature type="compositionally biased region" description="Acidic residues" evidence="1">
    <location>
        <begin position="140"/>
        <end position="153"/>
    </location>
</feature>
<dbReference type="Proteomes" id="UP001175001">
    <property type="component" value="Unassembled WGS sequence"/>
</dbReference>
<accession>A0AA39XPW8</accession>
<organism evidence="2 3">
    <name type="scientific">Lasiodiplodia hormozganensis</name>
    <dbReference type="NCBI Taxonomy" id="869390"/>
    <lineage>
        <taxon>Eukaryota</taxon>
        <taxon>Fungi</taxon>
        <taxon>Dikarya</taxon>
        <taxon>Ascomycota</taxon>
        <taxon>Pezizomycotina</taxon>
        <taxon>Dothideomycetes</taxon>
        <taxon>Dothideomycetes incertae sedis</taxon>
        <taxon>Botryosphaeriales</taxon>
        <taxon>Botryosphaeriaceae</taxon>
        <taxon>Lasiodiplodia</taxon>
    </lineage>
</organism>
<evidence type="ECO:0000313" key="2">
    <source>
        <dbReference type="EMBL" id="KAK0638038.1"/>
    </source>
</evidence>
<evidence type="ECO:0000256" key="1">
    <source>
        <dbReference type="SAM" id="MobiDB-lite"/>
    </source>
</evidence>
<gene>
    <name evidence="2" type="ORF">DIS24_g10233</name>
</gene>
<feature type="region of interest" description="Disordered" evidence="1">
    <location>
        <begin position="126"/>
        <end position="153"/>
    </location>
</feature>
<sequence>RLSPPTFSPSATTTHGALPLPSPANRNTFANGLLLPSPPPQSHLALGSTTTGRGCPCNGSLPPYPPTPAMRQLSDGSSATAVPAPTRMAACRERRWCVMALDAGPDRAVCVPGARERALSREVAKVRVTKGRRGRRGSVEEEEEEEEEEEGRR</sequence>
<proteinExistence type="predicted"/>
<protein>
    <submittedName>
        <fullName evidence="2">Uncharacterized protein</fullName>
    </submittedName>
</protein>
<name>A0AA39XPW8_9PEZI</name>
<keyword evidence="3" id="KW-1185">Reference proteome</keyword>
<feature type="region of interest" description="Disordered" evidence="1">
    <location>
        <begin position="1"/>
        <end position="81"/>
    </location>
</feature>
<feature type="compositionally biased region" description="Low complexity" evidence="1">
    <location>
        <begin position="1"/>
        <end position="14"/>
    </location>
</feature>
<comment type="caution">
    <text evidence="2">The sequence shown here is derived from an EMBL/GenBank/DDBJ whole genome shotgun (WGS) entry which is preliminary data.</text>
</comment>
<evidence type="ECO:0000313" key="3">
    <source>
        <dbReference type="Proteomes" id="UP001175001"/>
    </source>
</evidence>
<dbReference type="EMBL" id="JAUJDW010000104">
    <property type="protein sequence ID" value="KAK0638038.1"/>
    <property type="molecule type" value="Genomic_DNA"/>
</dbReference>
<reference evidence="2" key="1">
    <citation type="submission" date="2023-06" db="EMBL/GenBank/DDBJ databases">
        <title>Multi-omics analyses reveal the molecular pathogenesis toolkit of Lasiodiplodia hormozganensis, a cross-kingdom pathogen.</title>
        <authorList>
            <person name="Felix C."/>
            <person name="Meneses R."/>
            <person name="Goncalves M.F.M."/>
            <person name="Tilleman L."/>
            <person name="Duarte A.S."/>
            <person name="Jorrin-Novo J.V."/>
            <person name="Van De Peer Y."/>
            <person name="Deforce D."/>
            <person name="Van Nieuwerburgh F."/>
            <person name="Esteves A.C."/>
            <person name="Alves A."/>
        </authorList>
    </citation>
    <scope>NUCLEOTIDE SEQUENCE</scope>
    <source>
        <strain evidence="2">CBS 339.90</strain>
    </source>
</reference>
<feature type="non-terminal residue" evidence="2">
    <location>
        <position position="1"/>
    </location>
</feature>